<evidence type="ECO:0000313" key="2">
    <source>
        <dbReference type="Proteomes" id="UP000538196"/>
    </source>
</evidence>
<gene>
    <name evidence="1" type="ORF">FHX33_002562</name>
</gene>
<keyword evidence="2" id="KW-1185">Reference proteome</keyword>
<name>A0A7W4UWW6_LEIAQ</name>
<dbReference type="EMBL" id="JACHVP010000002">
    <property type="protein sequence ID" value="MBB2967799.1"/>
    <property type="molecule type" value="Genomic_DNA"/>
</dbReference>
<reference evidence="1 2" key="1">
    <citation type="submission" date="2020-08" db="EMBL/GenBank/DDBJ databases">
        <title>Sequencing the genomes of 1000 actinobacteria strains.</title>
        <authorList>
            <person name="Klenk H.-P."/>
        </authorList>
    </citation>
    <scope>NUCLEOTIDE SEQUENCE [LARGE SCALE GENOMIC DNA]</scope>
    <source>
        <strain evidence="1 2">DSM 20146</strain>
    </source>
</reference>
<accession>A0A7W4UWW6</accession>
<sequence length="67" mass="7311">MAAGSESIIVGSLWERRSDHRRVVVTGHVELGYGMSDVYWAGTGGYIGTGRCGSHVWLSRYRPVEAA</sequence>
<dbReference type="AlphaFoldDB" id="A0A7W4UWW6"/>
<dbReference type="Proteomes" id="UP000538196">
    <property type="component" value="Unassembled WGS sequence"/>
</dbReference>
<proteinExistence type="predicted"/>
<dbReference type="RefSeq" id="WP_021764817.1">
    <property type="nucleotide sequence ID" value="NZ_JACHVP010000002.1"/>
</dbReference>
<protein>
    <submittedName>
        <fullName evidence="1">Uncharacterized protein</fullName>
    </submittedName>
</protein>
<evidence type="ECO:0000313" key="1">
    <source>
        <dbReference type="EMBL" id="MBB2967799.1"/>
    </source>
</evidence>
<comment type="caution">
    <text evidence="1">The sequence shown here is derived from an EMBL/GenBank/DDBJ whole genome shotgun (WGS) entry which is preliminary data.</text>
</comment>
<organism evidence="1 2">
    <name type="scientific">Leifsonia aquatica</name>
    <name type="common">Corynebacterium aquaticum</name>
    <dbReference type="NCBI Taxonomy" id="144185"/>
    <lineage>
        <taxon>Bacteria</taxon>
        <taxon>Bacillati</taxon>
        <taxon>Actinomycetota</taxon>
        <taxon>Actinomycetes</taxon>
        <taxon>Micrococcales</taxon>
        <taxon>Microbacteriaceae</taxon>
        <taxon>Leifsonia</taxon>
    </lineage>
</organism>